<dbReference type="InterPro" id="IPR037191">
    <property type="entry name" value="VPS9_dom_sf"/>
</dbReference>
<dbReference type="Proteomes" id="UP001217089">
    <property type="component" value="Unassembled WGS sequence"/>
</dbReference>
<dbReference type="SMART" id="SM00167">
    <property type="entry name" value="VPS9"/>
    <property type="match status" value="1"/>
</dbReference>
<dbReference type="Pfam" id="PF02204">
    <property type="entry name" value="VPS9"/>
    <property type="match status" value="1"/>
</dbReference>
<evidence type="ECO:0000313" key="4">
    <source>
        <dbReference type="EMBL" id="KAJ8308478.1"/>
    </source>
</evidence>
<keyword evidence="2" id="KW-1133">Transmembrane helix</keyword>
<name>A0ABQ9ETG0_TEGGR</name>
<proteinExistence type="predicted"/>
<organism evidence="4 5">
    <name type="scientific">Tegillarca granosa</name>
    <name type="common">Malaysian cockle</name>
    <name type="synonym">Anadara granosa</name>
    <dbReference type="NCBI Taxonomy" id="220873"/>
    <lineage>
        <taxon>Eukaryota</taxon>
        <taxon>Metazoa</taxon>
        <taxon>Spiralia</taxon>
        <taxon>Lophotrochozoa</taxon>
        <taxon>Mollusca</taxon>
        <taxon>Bivalvia</taxon>
        <taxon>Autobranchia</taxon>
        <taxon>Pteriomorphia</taxon>
        <taxon>Arcoida</taxon>
        <taxon>Arcoidea</taxon>
        <taxon>Arcidae</taxon>
        <taxon>Tegillarca</taxon>
    </lineage>
</organism>
<feature type="region of interest" description="Disordered" evidence="1">
    <location>
        <begin position="1"/>
        <end position="23"/>
    </location>
</feature>
<dbReference type="Gene3D" id="1.20.1050.80">
    <property type="entry name" value="VPS9 domain"/>
    <property type="match status" value="2"/>
</dbReference>
<dbReference type="SUPFAM" id="SSF109993">
    <property type="entry name" value="VPS9 domain"/>
    <property type="match status" value="1"/>
</dbReference>
<dbReference type="EMBL" id="JARBDR010000657">
    <property type="protein sequence ID" value="KAJ8308478.1"/>
    <property type="molecule type" value="Genomic_DNA"/>
</dbReference>
<protein>
    <recommendedName>
        <fullName evidence="3">VPS9 domain-containing protein</fullName>
    </recommendedName>
</protein>
<dbReference type="Pfam" id="PF23268">
    <property type="entry name" value="RIN1"/>
    <property type="match status" value="1"/>
</dbReference>
<feature type="transmembrane region" description="Helical" evidence="2">
    <location>
        <begin position="318"/>
        <end position="339"/>
    </location>
</feature>
<comment type="caution">
    <text evidence="4">The sequence shown here is derived from an EMBL/GenBank/DDBJ whole genome shotgun (WGS) entry which is preliminary data.</text>
</comment>
<dbReference type="PANTHER" id="PTHR23101">
    <property type="entry name" value="RAB GDP/GTP EXCHANGE FACTOR"/>
    <property type="match status" value="1"/>
</dbReference>
<keyword evidence="2" id="KW-0472">Membrane</keyword>
<keyword evidence="2" id="KW-0812">Transmembrane</keyword>
<gene>
    <name evidence="4" type="ORF">KUTeg_013352</name>
</gene>
<sequence>MEMKTKHDQEDVPDSSSPRKKQKVAIRLGATPGLFEIITLFHYCMLATLHFSITGMTLKSFKQSTSHHHHYHQQHKHHPDVIIKDYIVGLSHDKSTTFGSTIENFIQCTIDSQETNPHIVRQFMTGIKNYLVKHGEGQLEDTIEKERKRLSSNEILNIDATIERALHVCVLQPLKHHIYTLFVNEYTRNGSLKALSNNIKYARTKSAEDIGLRPGLSPPDGPTIDTIKQHFNKMQKAYSPVKKLQNLLKATSCIHSSVSDSTHTRNGPVSVGADDCIVRFSSLSFIHIVLYASYIIIMSFIHIVLYTSYIIIMSFIHIVLYTSYIIIMSFIHIVHVLYTSHLCHLCILYCTLLTLLFIFIIDFLPMLIYVLVHCGLVAAEIEADYIWDLVHQSLLNGEAGYYLTSLSSAVLVIKNFREMQETSVSQHEGRLPSISDMQGFLKLAIPDELRDSITWKTLPVRPNMTTKDDYGLYILVKGLEIKLGESECPQVLKVDYLSKGDECVFAFKRIAANIAWPMSMKTKS</sequence>
<evidence type="ECO:0000256" key="2">
    <source>
        <dbReference type="SAM" id="Phobius"/>
    </source>
</evidence>
<feature type="domain" description="VPS9" evidence="3">
    <location>
        <begin position="189"/>
        <end position="422"/>
    </location>
</feature>
<accession>A0ABQ9ETG0</accession>
<dbReference type="PANTHER" id="PTHR23101:SF104">
    <property type="entry name" value="PROTEIN SPRINT"/>
    <property type="match status" value="1"/>
</dbReference>
<evidence type="ECO:0000256" key="1">
    <source>
        <dbReference type="SAM" id="MobiDB-lite"/>
    </source>
</evidence>
<feature type="transmembrane region" description="Helical" evidence="2">
    <location>
        <begin position="288"/>
        <end position="312"/>
    </location>
</feature>
<feature type="compositionally biased region" description="Basic and acidic residues" evidence="1">
    <location>
        <begin position="1"/>
        <end position="10"/>
    </location>
</feature>
<keyword evidence="5" id="KW-1185">Reference proteome</keyword>
<dbReference type="PROSITE" id="PS51205">
    <property type="entry name" value="VPS9"/>
    <property type="match status" value="1"/>
</dbReference>
<reference evidence="4 5" key="1">
    <citation type="submission" date="2022-12" db="EMBL/GenBank/DDBJ databases">
        <title>Chromosome-level genome of Tegillarca granosa.</title>
        <authorList>
            <person name="Kim J."/>
        </authorList>
    </citation>
    <scope>NUCLEOTIDE SEQUENCE [LARGE SCALE GENOMIC DNA]</scope>
    <source>
        <strain evidence="4">Teg-2019</strain>
        <tissue evidence="4">Adductor muscle</tissue>
    </source>
</reference>
<dbReference type="InterPro" id="IPR045046">
    <property type="entry name" value="Vps9-like"/>
</dbReference>
<evidence type="ECO:0000313" key="5">
    <source>
        <dbReference type="Proteomes" id="UP001217089"/>
    </source>
</evidence>
<feature type="transmembrane region" description="Helical" evidence="2">
    <location>
        <begin position="346"/>
        <end position="379"/>
    </location>
</feature>
<dbReference type="CDD" id="cd01776">
    <property type="entry name" value="RA_Rin"/>
    <property type="match status" value="1"/>
</dbReference>
<dbReference type="InterPro" id="IPR003123">
    <property type="entry name" value="VPS9"/>
</dbReference>
<evidence type="ECO:0000259" key="3">
    <source>
        <dbReference type="PROSITE" id="PS51205"/>
    </source>
</evidence>